<dbReference type="InterPro" id="IPR030395">
    <property type="entry name" value="GP_PDE_dom"/>
</dbReference>
<feature type="domain" description="GP-PDE" evidence="1">
    <location>
        <begin position="6"/>
        <end position="237"/>
    </location>
</feature>
<dbReference type="SUPFAM" id="SSF51695">
    <property type="entry name" value="PLC-like phosphodiesterases"/>
    <property type="match status" value="1"/>
</dbReference>
<dbReference type="InterPro" id="IPR017946">
    <property type="entry name" value="PLC-like_Pdiesterase_TIM-brl"/>
</dbReference>
<dbReference type="PANTHER" id="PTHR46211:SF1">
    <property type="entry name" value="GLYCEROPHOSPHODIESTER PHOSPHODIESTERASE, CYTOPLASMIC"/>
    <property type="match status" value="1"/>
</dbReference>
<name>A0A7X0SN43_9BACL</name>
<dbReference type="PROSITE" id="PS51704">
    <property type="entry name" value="GP_PDE"/>
    <property type="match status" value="1"/>
</dbReference>
<reference evidence="2 3" key="1">
    <citation type="submission" date="2020-08" db="EMBL/GenBank/DDBJ databases">
        <title>Cohnella phylogeny.</title>
        <authorList>
            <person name="Dunlap C."/>
        </authorList>
    </citation>
    <scope>NUCLEOTIDE SEQUENCE [LARGE SCALE GENOMIC DNA]</scope>
    <source>
        <strain evidence="2 3">CBP 2801</strain>
    </source>
</reference>
<comment type="caution">
    <text evidence="2">The sequence shown here is derived from an EMBL/GenBank/DDBJ whole genome shotgun (WGS) entry which is preliminary data.</text>
</comment>
<gene>
    <name evidence="2" type="ORF">H7C18_19195</name>
</gene>
<dbReference type="GO" id="GO:0006629">
    <property type="term" value="P:lipid metabolic process"/>
    <property type="evidence" value="ECO:0007669"/>
    <property type="project" value="InterPro"/>
</dbReference>
<sequence length="247" mass="26948">MKAPPFPLITAHAGCMDTPQNSIESIFAGLKHGADIVEDDIRATKDGALVLSHDDAIQLSDGRQLRISALTLQELSTLPQSPIVELRSALRIVKETGVLMNLDVKDDASLEPLADLIAALGMTDQVFLTGCEHPRAMLARSRAPLLRKLLNVQAVSFAAKAPEEAVRQACEEAESAGCFGLNVPYPLVSDNLLKRAEEAGLPLYVWTVDEPMRMKRCAEWGVQSITTRNVATLQAVKAHWNQETCRL</sequence>
<dbReference type="CDD" id="cd08556">
    <property type="entry name" value="GDPD"/>
    <property type="match status" value="1"/>
</dbReference>
<keyword evidence="3" id="KW-1185">Reference proteome</keyword>
<evidence type="ECO:0000313" key="2">
    <source>
        <dbReference type="EMBL" id="MBB6733047.1"/>
    </source>
</evidence>
<evidence type="ECO:0000313" key="3">
    <source>
        <dbReference type="Proteomes" id="UP000564644"/>
    </source>
</evidence>
<dbReference type="PANTHER" id="PTHR46211">
    <property type="entry name" value="GLYCEROPHOSPHORYL DIESTER PHOSPHODIESTERASE"/>
    <property type="match status" value="1"/>
</dbReference>
<evidence type="ECO:0000259" key="1">
    <source>
        <dbReference type="PROSITE" id="PS51704"/>
    </source>
</evidence>
<dbReference type="Proteomes" id="UP000564644">
    <property type="component" value="Unassembled WGS sequence"/>
</dbReference>
<dbReference type="RefSeq" id="WP_185130706.1">
    <property type="nucleotide sequence ID" value="NZ_JACJVO010000024.1"/>
</dbReference>
<dbReference type="GO" id="GO:0008081">
    <property type="term" value="F:phosphoric diester hydrolase activity"/>
    <property type="evidence" value="ECO:0007669"/>
    <property type="project" value="InterPro"/>
</dbReference>
<proteinExistence type="predicted"/>
<dbReference type="Gene3D" id="3.20.20.190">
    <property type="entry name" value="Phosphatidylinositol (PI) phosphodiesterase"/>
    <property type="match status" value="1"/>
</dbReference>
<dbReference type="Pfam" id="PF03009">
    <property type="entry name" value="GDPD"/>
    <property type="match status" value="1"/>
</dbReference>
<organism evidence="2 3">
    <name type="scientific">Cohnella zeiphila</name>
    <dbReference type="NCBI Taxonomy" id="2761120"/>
    <lineage>
        <taxon>Bacteria</taxon>
        <taxon>Bacillati</taxon>
        <taxon>Bacillota</taxon>
        <taxon>Bacilli</taxon>
        <taxon>Bacillales</taxon>
        <taxon>Paenibacillaceae</taxon>
        <taxon>Cohnella</taxon>
    </lineage>
</organism>
<accession>A0A7X0SN43</accession>
<dbReference type="EMBL" id="JACJVO010000024">
    <property type="protein sequence ID" value="MBB6733047.1"/>
    <property type="molecule type" value="Genomic_DNA"/>
</dbReference>
<dbReference type="AlphaFoldDB" id="A0A7X0SN43"/>
<protein>
    <submittedName>
        <fullName evidence="2">Glycerophosphodiester phosphodiesterase</fullName>
    </submittedName>
</protein>